<dbReference type="SUPFAM" id="SSF111369">
    <property type="entry name" value="HlyD-like secretion proteins"/>
    <property type="match status" value="1"/>
</dbReference>
<reference evidence="8 9" key="1">
    <citation type="submission" date="2022-02" db="EMBL/GenBank/DDBJ databases">
        <authorList>
            <person name="Min J."/>
        </authorList>
    </citation>
    <scope>NUCLEOTIDE SEQUENCE [LARGE SCALE GENOMIC DNA]</scope>
    <source>
        <strain evidence="8 9">GR10-1</strain>
    </source>
</reference>
<dbReference type="NCBIfam" id="TIGR01730">
    <property type="entry name" value="RND_mfp"/>
    <property type="match status" value="1"/>
</dbReference>
<evidence type="ECO:0000259" key="5">
    <source>
        <dbReference type="Pfam" id="PF25917"/>
    </source>
</evidence>
<organism evidence="8 9">
    <name type="scientific">Niabella ginsengisoli</name>
    <dbReference type="NCBI Taxonomy" id="522298"/>
    <lineage>
        <taxon>Bacteria</taxon>
        <taxon>Pseudomonadati</taxon>
        <taxon>Bacteroidota</taxon>
        <taxon>Chitinophagia</taxon>
        <taxon>Chitinophagales</taxon>
        <taxon>Chitinophagaceae</taxon>
        <taxon>Niabella</taxon>
    </lineage>
</organism>
<comment type="subcellular location">
    <subcellularLocation>
        <location evidence="1">Cell envelope</location>
    </subcellularLocation>
</comment>
<comment type="similarity">
    <text evidence="2">Belongs to the membrane fusion protein (MFP) (TC 8.A.1) family.</text>
</comment>
<dbReference type="PANTHER" id="PTHR30469:SF36">
    <property type="entry name" value="BLL3903 PROTEIN"/>
    <property type="match status" value="1"/>
</dbReference>
<evidence type="ECO:0000256" key="2">
    <source>
        <dbReference type="ARBA" id="ARBA00009477"/>
    </source>
</evidence>
<dbReference type="Gene3D" id="2.40.30.170">
    <property type="match status" value="1"/>
</dbReference>
<dbReference type="EMBL" id="JAKWBL010000002">
    <property type="protein sequence ID" value="MCH5598682.1"/>
    <property type="molecule type" value="Genomic_DNA"/>
</dbReference>
<feature type="domain" description="CusB-like beta-barrel" evidence="6">
    <location>
        <begin position="201"/>
        <end position="271"/>
    </location>
</feature>
<dbReference type="RefSeq" id="WP_240830357.1">
    <property type="nucleotide sequence ID" value="NZ_JAKWBL010000002.1"/>
</dbReference>
<dbReference type="Pfam" id="PF25917">
    <property type="entry name" value="BSH_RND"/>
    <property type="match status" value="1"/>
</dbReference>
<proteinExistence type="inferred from homology"/>
<dbReference type="PANTHER" id="PTHR30469">
    <property type="entry name" value="MULTIDRUG RESISTANCE PROTEIN MDTA"/>
    <property type="match status" value="1"/>
</dbReference>
<dbReference type="Pfam" id="PF25876">
    <property type="entry name" value="HH_MFP_RND"/>
    <property type="match status" value="1"/>
</dbReference>
<comment type="caution">
    <text evidence="8">The sequence shown here is derived from an EMBL/GenBank/DDBJ whole genome shotgun (WGS) entry which is preliminary data.</text>
</comment>
<evidence type="ECO:0000259" key="6">
    <source>
        <dbReference type="Pfam" id="PF25954"/>
    </source>
</evidence>
<dbReference type="Gene3D" id="2.40.420.20">
    <property type="match status" value="1"/>
</dbReference>
<dbReference type="Pfam" id="PF25967">
    <property type="entry name" value="RND-MFP_C"/>
    <property type="match status" value="1"/>
</dbReference>
<dbReference type="InterPro" id="IPR058792">
    <property type="entry name" value="Beta-barrel_RND_2"/>
</dbReference>
<dbReference type="InterPro" id="IPR058624">
    <property type="entry name" value="MdtA-like_HH"/>
</dbReference>
<dbReference type="Proteomes" id="UP001202248">
    <property type="component" value="Unassembled WGS sequence"/>
</dbReference>
<sequence length="352" mass="38272">MDDSTTFLQSAHSSNDCFQYYRMRIKKNEPGKKSAQQRVLPKLEGYIVGAEPFSELIEVPGSVVANEVTEIRPEVSGRLVQLNIAEGKTVNKGALLAKIYDGDLQAELKKLQSQLAIAQTNEGRASRLLEIQGISRNDYDLTLLNFNNIRADIDVVKTQIYRTEIRAPFTGKLGLRNISPGAYVSPADVIATINQVSELKLDFSIPEKYIGNIGVGQNVNFTVQGSDEVFAAKVYATESNVGLNNRSLLVRARVTGKNAGLVPGTFAKVKIGFQPNDNAIFVPSQSVVPTIKGKQVILYRSGTAVFQDVEIGGRDSARVEIITGLKVGDTILTTGIMTTVPDAKVQLGKITK</sequence>
<name>A0ABS9SK14_9BACT</name>
<evidence type="ECO:0000313" key="9">
    <source>
        <dbReference type="Proteomes" id="UP001202248"/>
    </source>
</evidence>
<dbReference type="Gene3D" id="2.40.50.100">
    <property type="match status" value="1"/>
</dbReference>
<feature type="domain" description="Multidrug resistance protein MdtA-like alpha-helical hairpin" evidence="4">
    <location>
        <begin position="103"/>
        <end position="157"/>
    </location>
</feature>
<keyword evidence="3" id="KW-0813">Transport</keyword>
<evidence type="ECO:0000259" key="4">
    <source>
        <dbReference type="Pfam" id="PF25876"/>
    </source>
</evidence>
<evidence type="ECO:0000256" key="3">
    <source>
        <dbReference type="ARBA" id="ARBA00022448"/>
    </source>
</evidence>
<gene>
    <name evidence="8" type="ORF">MKP09_12545</name>
</gene>
<accession>A0ABS9SK14</accession>
<evidence type="ECO:0000256" key="1">
    <source>
        <dbReference type="ARBA" id="ARBA00004196"/>
    </source>
</evidence>
<dbReference type="Gene3D" id="1.10.287.470">
    <property type="entry name" value="Helix hairpin bin"/>
    <property type="match status" value="1"/>
</dbReference>
<evidence type="ECO:0000313" key="8">
    <source>
        <dbReference type="EMBL" id="MCH5598682.1"/>
    </source>
</evidence>
<protein>
    <submittedName>
        <fullName evidence="8">Efflux RND transporter periplasmic adaptor subunit</fullName>
    </submittedName>
</protein>
<dbReference type="Pfam" id="PF25954">
    <property type="entry name" value="Beta-barrel_RND_2"/>
    <property type="match status" value="1"/>
</dbReference>
<evidence type="ECO:0000259" key="7">
    <source>
        <dbReference type="Pfam" id="PF25967"/>
    </source>
</evidence>
<feature type="domain" description="Multidrug resistance protein MdtA-like barrel-sandwich hybrid" evidence="5">
    <location>
        <begin position="68"/>
        <end position="188"/>
    </location>
</feature>
<dbReference type="InterPro" id="IPR058627">
    <property type="entry name" value="MdtA-like_C"/>
</dbReference>
<feature type="domain" description="Multidrug resistance protein MdtA-like C-terminal permuted SH3" evidence="7">
    <location>
        <begin position="278"/>
        <end position="336"/>
    </location>
</feature>
<dbReference type="InterPro" id="IPR058625">
    <property type="entry name" value="MdtA-like_BSH"/>
</dbReference>
<keyword evidence="9" id="KW-1185">Reference proteome</keyword>
<dbReference type="InterPro" id="IPR006143">
    <property type="entry name" value="RND_pump_MFP"/>
</dbReference>